<reference evidence="1 2" key="1">
    <citation type="journal article" date="2006" name="Genome Biol.">
        <title>Genomic analysis reveals that Pseudomonas aeruginosa virulence is combinatorial.</title>
        <authorList>
            <person name="Lee D.G."/>
            <person name="Urbach J.M."/>
            <person name="Wu G."/>
            <person name="Liberati N.T."/>
            <person name="Feinbaum R.L."/>
            <person name="Miyata S."/>
            <person name="Diggins L.T."/>
            <person name="He J."/>
            <person name="Saucier M."/>
            <person name="Deziel E."/>
            <person name="Friedman L."/>
            <person name="Li L."/>
            <person name="Grills G."/>
            <person name="Montgomery K."/>
            <person name="Kucherlapati R."/>
            <person name="Rahme L.G."/>
            <person name="Ausubel F.M."/>
        </authorList>
    </citation>
    <scope>NUCLEOTIDE SEQUENCE [LARGE SCALE GENOMIC DNA]</scope>
    <source>
        <strain evidence="1 2">UCBPP-PA14</strain>
    </source>
</reference>
<accession>A0A0H2Z8R9</accession>
<evidence type="ECO:0000313" key="1">
    <source>
        <dbReference type="EMBL" id="ABJ10608.1"/>
    </source>
</evidence>
<dbReference type="AlphaFoldDB" id="A0A0H2Z8R9"/>
<dbReference type="EMBL" id="CP000438">
    <property type="protein sequence ID" value="ABJ10608.1"/>
    <property type="molecule type" value="Genomic_DNA"/>
</dbReference>
<dbReference type="HOGENOM" id="CLU_2071034_0_0_6"/>
<organism evidence="1 2">
    <name type="scientific">Pseudomonas aeruginosa (strain UCBPP-PA14)</name>
    <dbReference type="NCBI Taxonomy" id="208963"/>
    <lineage>
        <taxon>Bacteria</taxon>
        <taxon>Pseudomonadati</taxon>
        <taxon>Pseudomonadota</taxon>
        <taxon>Gammaproteobacteria</taxon>
        <taxon>Pseudomonadales</taxon>
        <taxon>Pseudomonadaceae</taxon>
        <taxon>Pseudomonas</taxon>
    </lineage>
</organism>
<dbReference type="Proteomes" id="UP000000653">
    <property type="component" value="Chromosome"/>
</dbReference>
<protein>
    <submittedName>
        <fullName evidence="1">Uncharacterized protein</fullName>
    </submittedName>
</protein>
<gene>
    <name evidence="1" type="ordered locus">PA14_46000</name>
</gene>
<dbReference type="KEGG" id="pau:PA14_46000"/>
<evidence type="ECO:0000313" key="2">
    <source>
        <dbReference type="Proteomes" id="UP000000653"/>
    </source>
</evidence>
<proteinExistence type="predicted"/>
<sequence>MAETDGEEFVADCQAQRYGVCRAVAPATFAAGEVAYLDLTIDQRQCDPLSAGQRREGADLGGQGRAPERAAALQVVAGQALGTVGVMRRVVDLGVEQQAIAQQAAVQVVEVLRVALQA</sequence>
<name>A0A0H2Z8R9_PSEAB</name>